<keyword evidence="1" id="KW-0812">Transmembrane</keyword>
<keyword evidence="5" id="KW-1185">Reference proteome</keyword>
<evidence type="ECO:0000313" key="4">
    <source>
        <dbReference type="EMBL" id="KAK2161032.1"/>
    </source>
</evidence>
<feature type="transmembrane region" description="Helical" evidence="1">
    <location>
        <begin position="30"/>
        <end position="48"/>
    </location>
</feature>
<evidence type="ECO:0000256" key="2">
    <source>
        <dbReference type="SAM" id="SignalP"/>
    </source>
</evidence>
<accession>A0AAD9N8I0</accession>
<name>A0AAD9N8I0_9ANNE</name>
<feature type="chain" id="PRO_5042171815" description="SUEL-type lectin domain-containing protein" evidence="2">
    <location>
        <begin position="19"/>
        <end position="152"/>
    </location>
</feature>
<protein>
    <recommendedName>
        <fullName evidence="3">SUEL-type lectin domain-containing protein</fullName>
    </recommendedName>
</protein>
<keyword evidence="2" id="KW-0732">Signal</keyword>
<dbReference type="Proteomes" id="UP001208570">
    <property type="component" value="Unassembled WGS sequence"/>
</dbReference>
<evidence type="ECO:0000259" key="3">
    <source>
        <dbReference type="Pfam" id="PF02140"/>
    </source>
</evidence>
<dbReference type="CDD" id="cd22823">
    <property type="entry name" value="Gal_Rha_Lectin"/>
    <property type="match status" value="1"/>
</dbReference>
<gene>
    <name evidence="4" type="ORF">LSH36_122g02075</name>
</gene>
<dbReference type="PANTHER" id="PTHR46780">
    <property type="entry name" value="PROTEIN EVA-1"/>
    <property type="match status" value="1"/>
</dbReference>
<comment type="caution">
    <text evidence="4">The sequence shown here is derived from an EMBL/GenBank/DDBJ whole genome shotgun (WGS) entry which is preliminary data.</text>
</comment>
<organism evidence="4 5">
    <name type="scientific">Paralvinella palmiformis</name>
    <dbReference type="NCBI Taxonomy" id="53620"/>
    <lineage>
        <taxon>Eukaryota</taxon>
        <taxon>Metazoa</taxon>
        <taxon>Spiralia</taxon>
        <taxon>Lophotrochozoa</taxon>
        <taxon>Annelida</taxon>
        <taxon>Polychaeta</taxon>
        <taxon>Sedentaria</taxon>
        <taxon>Canalipalpata</taxon>
        <taxon>Terebellida</taxon>
        <taxon>Terebelliformia</taxon>
        <taxon>Alvinellidae</taxon>
        <taxon>Paralvinella</taxon>
    </lineage>
</organism>
<dbReference type="AlphaFoldDB" id="A0AAD9N8I0"/>
<feature type="domain" description="SUEL-type lectin" evidence="3">
    <location>
        <begin position="69"/>
        <end position="148"/>
    </location>
</feature>
<dbReference type="EMBL" id="JAODUP010000122">
    <property type="protein sequence ID" value="KAK2161032.1"/>
    <property type="molecule type" value="Genomic_DNA"/>
</dbReference>
<keyword evidence="1" id="KW-1133">Transmembrane helix</keyword>
<keyword evidence="1" id="KW-0472">Membrane</keyword>
<dbReference type="Pfam" id="PF02140">
    <property type="entry name" value="SUEL_Lectin"/>
    <property type="match status" value="1"/>
</dbReference>
<proteinExistence type="predicted"/>
<feature type="signal peptide" evidence="2">
    <location>
        <begin position="1"/>
        <end position="18"/>
    </location>
</feature>
<sequence>MAAGITCLKMCLLVIVTSRTPEVSDSRGGVTWWLILPKMVILILLMFGDRLTKGSSTHDVCISENFKVQCQPDEVILMEKALYGRMDTGRCLSQGSDNIGCSNDVLGFLDQWCSGQNMCDFMPIAKFAQVKTKWCGQMLSFLRTEHRCLKGL</sequence>
<reference evidence="4" key="1">
    <citation type="journal article" date="2023" name="Mol. Biol. Evol.">
        <title>Third-Generation Sequencing Reveals the Adaptive Role of the Epigenome in Three Deep-Sea Polychaetes.</title>
        <authorList>
            <person name="Perez M."/>
            <person name="Aroh O."/>
            <person name="Sun Y."/>
            <person name="Lan Y."/>
            <person name="Juniper S.K."/>
            <person name="Young C.R."/>
            <person name="Angers B."/>
            <person name="Qian P.Y."/>
        </authorList>
    </citation>
    <scope>NUCLEOTIDE SEQUENCE</scope>
    <source>
        <strain evidence="4">P08H-3</strain>
    </source>
</reference>
<evidence type="ECO:0000313" key="5">
    <source>
        <dbReference type="Proteomes" id="UP001208570"/>
    </source>
</evidence>
<dbReference type="Gene3D" id="2.60.120.740">
    <property type="match status" value="1"/>
</dbReference>
<dbReference type="InterPro" id="IPR000922">
    <property type="entry name" value="Lectin_gal-bd_dom"/>
</dbReference>
<evidence type="ECO:0000256" key="1">
    <source>
        <dbReference type="SAM" id="Phobius"/>
    </source>
</evidence>
<dbReference type="InterPro" id="IPR043159">
    <property type="entry name" value="Lectin_gal-bd_sf"/>
</dbReference>
<dbReference type="GO" id="GO:0030246">
    <property type="term" value="F:carbohydrate binding"/>
    <property type="evidence" value="ECO:0007669"/>
    <property type="project" value="InterPro"/>
</dbReference>